<dbReference type="InterPro" id="IPR002307">
    <property type="entry name" value="Tyr-tRNA-ligase"/>
</dbReference>
<dbReference type="InterPro" id="IPR054608">
    <property type="entry name" value="SYY-like_C"/>
</dbReference>
<dbReference type="InterPro" id="IPR036986">
    <property type="entry name" value="S4_RNA-bd_sf"/>
</dbReference>
<dbReference type="InterPro" id="IPR014729">
    <property type="entry name" value="Rossmann-like_a/b/a_fold"/>
</dbReference>
<dbReference type="InterPro" id="IPR001412">
    <property type="entry name" value="aa-tRNA-synth_I_CS"/>
</dbReference>
<keyword evidence="5 8" id="KW-0648">Protein biosynthesis</keyword>
<keyword evidence="2 8" id="KW-0547">Nucleotide-binding</keyword>
<evidence type="ECO:0000256" key="1">
    <source>
        <dbReference type="ARBA" id="ARBA00022598"/>
    </source>
</evidence>
<dbReference type="PROSITE" id="PS50889">
    <property type="entry name" value="S4"/>
    <property type="match status" value="1"/>
</dbReference>
<evidence type="ECO:0000256" key="4">
    <source>
        <dbReference type="ARBA" id="ARBA00022884"/>
    </source>
</evidence>
<dbReference type="InterPro" id="IPR024088">
    <property type="entry name" value="Tyr-tRNA-ligase_bac-type"/>
</dbReference>
<keyword evidence="6 8" id="KW-0030">Aminoacyl-tRNA synthetase</keyword>
<dbReference type="GO" id="GO:0016874">
    <property type="term" value="F:ligase activity"/>
    <property type="evidence" value="ECO:0007669"/>
    <property type="project" value="UniProtKB-KW"/>
</dbReference>
<dbReference type="EMBL" id="BAAACI010000006">
    <property type="protein sequence ID" value="GAA0775279.1"/>
    <property type="molecule type" value="Genomic_DNA"/>
</dbReference>
<dbReference type="Proteomes" id="UP001501047">
    <property type="component" value="Unassembled WGS sequence"/>
</dbReference>
<evidence type="ECO:0000313" key="11">
    <source>
        <dbReference type="EMBL" id="GAA0775279.1"/>
    </source>
</evidence>
<dbReference type="EC" id="6.1.1.1" evidence="8"/>
<accession>A0ABN1KTL4</accession>
<dbReference type="InterPro" id="IPR002305">
    <property type="entry name" value="aa-tRNA-synth_Ic"/>
</dbReference>
<dbReference type="Gene3D" id="1.10.240.10">
    <property type="entry name" value="Tyrosyl-Transfer RNA Synthetase"/>
    <property type="match status" value="1"/>
</dbReference>
<organism evidence="11 12">
    <name type="scientific">Clostridium subterminale</name>
    <dbReference type="NCBI Taxonomy" id="1550"/>
    <lineage>
        <taxon>Bacteria</taxon>
        <taxon>Bacillati</taxon>
        <taxon>Bacillota</taxon>
        <taxon>Clostridia</taxon>
        <taxon>Eubacteriales</taxon>
        <taxon>Clostridiaceae</taxon>
        <taxon>Clostridium</taxon>
    </lineage>
</organism>
<gene>
    <name evidence="8 11" type="primary">tyrS</name>
    <name evidence="11" type="ORF">GCM10008908_26570</name>
</gene>
<evidence type="ECO:0000256" key="6">
    <source>
        <dbReference type="ARBA" id="ARBA00023146"/>
    </source>
</evidence>
<dbReference type="Gene3D" id="3.40.50.620">
    <property type="entry name" value="HUPs"/>
    <property type="match status" value="1"/>
</dbReference>
<dbReference type="SUPFAM" id="SSF52374">
    <property type="entry name" value="Nucleotidylyl transferase"/>
    <property type="match status" value="1"/>
</dbReference>
<dbReference type="NCBIfam" id="TIGR00234">
    <property type="entry name" value="tyrS"/>
    <property type="match status" value="1"/>
</dbReference>
<dbReference type="CDD" id="cd00165">
    <property type="entry name" value="S4"/>
    <property type="match status" value="1"/>
</dbReference>
<dbReference type="Pfam" id="PF22421">
    <property type="entry name" value="SYY_C-terminal"/>
    <property type="match status" value="1"/>
</dbReference>
<name>A0ABN1KTL4_CLOSU</name>
<comment type="function">
    <text evidence="8">Catalyzes the attachment of tyrosine to tRNA(Tyr) in a two-step reaction: tyrosine is first activated by ATP to form Tyr-AMP and then transferred to the acceptor end of tRNA(Tyr).</text>
</comment>
<comment type="caution">
    <text evidence="11">The sequence shown here is derived from an EMBL/GenBank/DDBJ whole genome shotgun (WGS) entry which is preliminary data.</text>
</comment>
<keyword evidence="1 8" id="KW-0436">Ligase</keyword>
<dbReference type="Gene3D" id="3.10.290.10">
    <property type="entry name" value="RNA-binding S4 domain"/>
    <property type="match status" value="1"/>
</dbReference>
<dbReference type="RefSeq" id="WP_343826916.1">
    <property type="nucleotide sequence ID" value="NZ_BAAACI010000006.1"/>
</dbReference>
<keyword evidence="3 8" id="KW-0067">ATP-binding</keyword>
<feature type="binding site" evidence="8">
    <location>
        <position position="37"/>
    </location>
    <ligand>
        <name>L-tyrosine</name>
        <dbReference type="ChEBI" id="CHEBI:58315"/>
    </ligand>
</feature>
<keyword evidence="8" id="KW-0963">Cytoplasm</keyword>
<comment type="catalytic activity">
    <reaction evidence="7 8">
        <text>tRNA(Tyr) + L-tyrosine + ATP = L-tyrosyl-tRNA(Tyr) + AMP + diphosphate + H(+)</text>
        <dbReference type="Rhea" id="RHEA:10220"/>
        <dbReference type="Rhea" id="RHEA-COMP:9706"/>
        <dbReference type="Rhea" id="RHEA-COMP:9707"/>
        <dbReference type="ChEBI" id="CHEBI:15378"/>
        <dbReference type="ChEBI" id="CHEBI:30616"/>
        <dbReference type="ChEBI" id="CHEBI:33019"/>
        <dbReference type="ChEBI" id="CHEBI:58315"/>
        <dbReference type="ChEBI" id="CHEBI:78442"/>
        <dbReference type="ChEBI" id="CHEBI:78536"/>
        <dbReference type="ChEBI" id="CHEBI:456215"/>
        <dbReference type="EC" id="6.1.1.1"/>
    </reaction>
</comment>
<dbReference type="PROSITE" id="PS00178">
    <property type="entry name" value="AA_TRNA_LIGASE_I"/>
    <property type="match status" value="1"/>
</dbReference>
<evidence type="ECO:0000256" key="7">
    <source>
        <dbReference type="ARBA" id="ARBA00048248"/>
    </source>
</evidence>
<dbReference type="CDD" id="cd00805">
    <property type="entry name" value="TyrRS_core"/>
    <property type="match status" value="1"/>
</dbReference>
<evidence type="ECO:0000256" key="5">
    <source>
        <dbReference type="ARBA" id="ARBA00022917"/>
    </source>
</evidence>
<protein>
    <recommendedName>
        <fullName evidence="8">Tyrosine--tRNA ligase</fullName>
        <ecNumber evidence="8">6.1.1.1</ecNumber>
    </recommendedName>
    <alternativeName>
        <fullName evidence="8">Tyrosyl-tRNA synthetase</fullName>
        <shortName evidence="8">TyrRS</shortName>
    </alternativeName>
</protein>
<proteinExistence type="inferred from homology"/>
<dbReference type="InterPro" id="IPR024107">
    <property type="entry name" value="Tyr-tRNA-ligase_bac_1"/>
</dbReference>
<comment type="subunit">
    <text evidence="8">Homodimer.</text>
</comment>
<sequence length="409" mass="46396">MENRNVYDVLKEREFLKQLTHEEEMKEILAKEKVTFYIGFDPTADSLHVGHFIAMMFMAHMQRAGHRPIALVGGGTAMIGDPSGRTDMRKMLTKEEIDHNISCIKDQLSRLIDFSDGKAILENNADWLLDLNYVDFIRDIGSHFSVNRMLTAECFKQRLEKGLSFLEFNYMLMQGYDFYVLNKKYNCTMELGGDDQWSNILAGMELIRRKEGKSAYGMTNALLTNSEGNKMGKTANGAVWLDPNKTSPFEFYQYWRNIDDADVEKCLRLLTFVPMDEVRKLSALEGSEINEAKKVLAYEVTKLIHGEDEAYGAKKAAEALFSGGADMSNVPTVEIAEDMKSALILDIITQTGIVPSKKEGRRLIEQGGLTINDIKIEDVNATFNESYLEKDGYALIKRGKKKFYKLVLA</sequence>
<comment type="subcellular location">
    <subcellularLocation>
        <location evidence="8">Cytoplasm</location>
    </subcellularLocation>
</comment>
<keyword evidence="12" id="KW-1185">Reference proteome</keyword>
<feature type="binding site" evidence="8">
    <location>
        <position position="170"/>
    </location>
    <ligand>
        <name>L-tyrosine</name>
        <dbReference type="ChEBI" id="CHEBI:58315"/>
    </ligand>
</feature>
<dbReference type="PANTHER" id="PTHR11766:SF0">
    <property type="entry name" value="TYROSINE--TRNA LIGASE, MITOCHONDRIAL"/>
    <property type="match status" value="1"/>
</dbReference>
<comment type="similarity">
    <text evidence="8">Belongs to the class-I aminoacyl-tRNA synthetase family. TyrS type 1 subfamily.</text>
</comment>
<evidence type="ECO:0000256" key="9">
    <source>
        <dbReference type="PROSITE-ProRule" id="PRU00182"/>
    </source>
</evidence>
<keyword evidence="4 9" id="KW-0694">RNA-binding</keyword>
<evidence type="ECO:0000256" key="2">
    <source>
        <dbReference type="ARBA" id="ARBA00022741"/>
    </source>
</evidence>
<feature type="binding site" evidence="8">
    <location>
        <position position="174"/>
    </location>
    <ligand>
        <name>L-tyrosine</name>
        <dbReference type="ChEBI" id="CHEBI:58315"/>
    </ligand>
</feature>
<dbReference type="PANTHER" id="PTHR11766">
    <property type="entry name" value="TYROSYL-TRNA SYNTHETASE"/>
    <property type="match status" value="1"/>
</dbReference>
<dbReference type="HAMAP" id="MF_02006">
    <property type="entry name" value="Tyr_tRNA_synth_type1"/>
    <property type="match status" value="1"/>
</dbReference>
<evidence type="ECO:0000259" key="10">
    <source>
        <dbReference type="Pfam" id="PF22421"/>
    </source>
</evidence>
<evidence type="ECO:0000313" key="12">
    <source>
        <dbReference type="Proteomes" id="UP001501047"/>
    </source>
</evidence>
<feature type="domain" description="Tyrosine--tRNA ligase SYY-like C-terminal" evidence="10">
    <location>
        <begin position="327"/>
        <end position="404"/>
    </location>
</feature>
<feature type="short sequence motif" description="'HIGH' region" evidence="8">
    <location>
        <begin position="42"/>
        <end position="51"/>
    </location>
</feature>
<dbReference type="Pfam" id="PF00579">
    <property type="entry name" value="tRNA-synt_1b"/>
    <property type="match status" value="1"/>
</dbReference>
<evidence type="ECO:0000256" key="3">
    <source>
        <dbReference type="ARBA" id="ARBA00022840"/>
    </source>
</evidence>
<evidence type="ECO:0000256" key="8">
    <source>
        <dbReference type="HAMAP-Rule" id="MF_02006"/>
    </source>
</evidence>
<feature type="binding site" evidence="8">
    <location>
        <position position="233"/>
    </location>
    <ligand>
        <name>ATP</name>
        <dbReference type="ChEBI" id="CHEBI:30616"/>
    </ligand>
</feature>
<dbReference type="SUPFAM" id="SSF55174">
    <property type="entry name" value="Alpha-L RNA-binding motif"/>
    <property type="match status" value="1"/>
</dbReference>
<feature type="short sequence motif" description="'KMSKS' region" evidence="8">
    <location>
        <begin position="230"/>
        <end position="234"/>
    </location>
</feature>
<reference evidence="11 12" key="1">
    <citation type="journal article" date="2019" name="Int. J. Syst. Evol. Microbiol.">
        <title>The Global Catalogue of Microorganisms (GCM) 10K type strain sequencing project: providing services to taxonomists for standard genome sequencing and annotation.</title>
        <authorList>
            <consortium name="The Broad Institute Genomics Platform"/>
            <consortium name="The Broad Institute Genome Sequencing Center for Infectious Disease"/>
            <person name="Wu L."/>
            <person name="Ma J."/>
        </authorList>
    </citation>
    <scope>NUCLEOTIDE SEQUENCE [LARGE SCALE GENOMIC DNA]</scope>
    <source>
        <strain evidence="11 12">JCM 1417</strain>
    </source>
</reference>
<dbReference type="PRINTS" id="PR01040">
    <property type="entry name" value="TRNASYNTHTYR"/>
</dbReference>